<dbReference type="OrthoDB" id="5126878at2759"/>
<reference evidence="6" key="1">
    <citation type="submission" date="2019-06" db="EMBL/GenBank/DDBJ databases">
        <authorList>
            <person name="Broberg M."/>
        </authorList>
    </citation>
    <scope>NUCLEOTIDE SEQUENCE [LARGE SCALE GENOMIC DNA]</scope>
</reference>
<dbReference type="GO" id="GO:0000981">
    <property type="term" value="F:DNA-binding transcription factor activity, RNA polymerase II-specific"/>
    <property type="evidence" value="ECO:0007669"/>
    <property type="project" value="InterPro"/>
</dbReference>
<dbReference type="AlphaFoldDB" id="A0A9N9ZLG6"/>
<evidence type="ECO:0000256" key="1">
    <source>
        <dbReference type="ARBA" id="ARBA00004123"/>
    </source>
</evidence>
<feature type="region of interest" description="Disordered" evidence="3">
    <location>
        <begin position="155"/>
        <end position="250"/>
    </location>
</feature>
<evidence type="ECO:0000259" key="4">
    <source>
        <dbReference type="SMART" id="SM00066"/>
    </source>
</evidence>
<dbReference type="Pfam" id="PF11951">
    <property type="entry name" value="Fungal_trans_2"/>
    <property type="match status" value="1"/>
</dbReference>
<dbReference type="PANTHER" id="PTHR37534:SF46">
    <property type="entry name" value="ZN(II)2CYS6 TRANSCRIPTION FACTOR (EUROFUNG)"/>
    <property type="match status" value="1"/>
</dbReference>
<dbReference type="EMBL" id="CABFOC020000074">
    <property type="protein sequence ID" value="CAH0057769.1"/>
    <property type="molecule type" value="Genomic_DNA"/>
</dbReference>
<gene>
    <name evidence="5" type="ORF">CSOL1703_00007559</name>
</gene>
<evidence type="ECO:0000256" key="2">
    <source>
        <dbReference type="ARBA" id="ARBA00023242"/>
    </source>
</evidence>
<dbReference type="Pfam" id="PF00172">
    <property type="entry name" value="Zn_clus"/>
    <property type="match status" value="1"/>
</dbReference>
<dbReference type="InterPro" id="IPR021858">
    <property type="entry name" value="Fun_TF"/>
</dbReference>
<keyword evidence="2" id="KW-0539">Nucleus</keyword>
<proteinExistence type="predicted"/>
<dbReference type="PANTHER" id="PTHR37534">
    <property type="entry name" value="TRANSCRIPTIONAL ACTIVATOR PROTEIN UGA3"/>
    <property type="match status" value="1"/>
</dbReference>
<accession>A0A9N9ZLG6</accession>
<feature type="compositionally biased region" description="Basic and acidic residues" evidence="3">
    <location>
        <begin position="234"/>
        <end position="244"/>
    </location>
</feature>
<evidence type="ECO:0000256" key="3">
    <source>
        <dbReference type="SAM" id="MobiDB-lite"/>
    </source>
</evidence>
<feature type="compositionally biased region" description="Acidic residues" evidence="3">
    <location>
        <begin position="192"/>
        <end position="207"/>
    </location>
</feature>
<name>A0A9N9ZLG6_9HYPO</name>
<feature type="compositionally biased region" description="Polar residues" evidence="3">
    <location>
        <begin position="70"/>
        <end position="92"/>
    </location>
</feature>
<feature type="domain" description="Zn(2)-C6 fungal-type" evidence="4">
    <location>
        <begin position="12"/>
        <end position="50"/>
    </location>
</feature>
<dbReference type="SUPFAM" id="SSF57701">
    <property type="entry name" value="Zn2/Cys6 DNA-binding domain"/>
    <property type="match status" value="1"/>
</dbReference>
<dbReference type="Proteomes" id="UP000775872">
    <property type="component" value="Unassembled WGS sequence"/>
</dbReference>
<dbReference type="GO" id="GO:0008270">
    <property type="term" value="F:zinc ion binding"/>
    <property type="evidence" value="ECO:0007669"/>
    <property type="project" value="InterPro"/>
</dbReference>
<sequence length="796" mass="86925">MVKIGRKRNVTSREKTGCVTCRARHIKCDEGRPSCQNVCQVKLPLPGYYILCKHGGSSPGPEKVAAIQPRASQPDSSEVSGAPQPQGSRASPATSWFTALVANWQTSSLQASNCSGIAEDTSTTGHLPTEAVENRRNSVTYEAATSLALISSSVLPEHQRSVPDVEMEEGMESEGGGGSNRRYNANHGHEDDAFDDHDDYEDPDLDVEASSARYSRRSISAGLSMAEPPPEPQPGRELEPRPELENGPENGADAVQIQAAQPIEDHVSDHSQLHHIVYNNTRSQDTVVGINTPASPQALSRGVTSQIAPKGLIESARFPQDMIYYHHLRDDASTGLLSILGLEEIFKADHLDRGFFSAALALSALSVSLSHGQGQATAAEQRLAANADLHALDHFVCALRCVRTVDDPVDASASVSGSVDDGTDVGTPSMLLPTDLKLITCRLATILFLALFELQRGQMRPWYVHSRAAATFLSHHINAVRENVAGPSLIRSFSRVAALLDIYDRTYSVRPALPEPGMSLVLSEALRSSPNPSDRLLAVLPLVVKLEEDWRSDPGRESHWRIMADDLVEQLHAWYASLPSSELPDTSDVDSIPLGNTGHMGITPIHFTGSRQPTRAATDMIHYLGSLVRLQTRYLSYTKVLPDNAEETVTMICRLAAGVPLSSCVRVHAYGHGMLPGLMNAYYLTDNQQCKAWIREWVAAFPAAREGIWNVKQAQRLIAYVDAEYGPTGPRAGWTIIKVRMVDMDDTDPPTDDAESVRGNLYQGLDPEISAAPDKFFVEIYARHARGWSIDFVMIP</sequence>
<comment type="subcellular location">
    <subcellularLocation>
        <location evidence="1">Nucleus</location>
    </subcellularLocation>
</comment>
<comment type="caution">
    <text evidence="5">The sequence shown here is derived from an EMBL/GenBank/DDBJ whole genome shotgun (WGS) entry which is preliminary data.</text>
</comment>
<dbReference type="GO" id="GO:0005634">
    <property type="term" value="C:nucleus"/>
    <property type="evidence" value="ECO:0007669"/>
    <property type="project" value="UniProtKB-SubCell"/>
</dbReference>
<reference evidence="5 6" key="2">
    <citation type="submission" date="2021-10" db="EMBL/GenBank/DDBJ databases">
        <authorList>
            <person name="Piombo E."/>
        </authorList>
    </citation>
    <scope>NUCLEOTIDE SEQUENCE [LARGE SCALE GENOMIC DNA]</scope>
</reference>
<protein>
    <recommendedName>
        <fullName evidence="4">Zn(2)-C6 fungal-type domain-containing protein</fullName>
    </recommendedName>
</protein>
<dbReference type="Gene3D" id="4.10.240.10">
    <property type="entry name" value="Zn(2)-C6 fungal-type DNA-binding domain"/>
    <property type="match status" value="1"/>
</dbReference>
<feature type="region of interest" description="Disordered" evidence="3">
    <location>
        <begin position="61"/>
        <end position="92"/>
    </location>
</feature>
<feature type="compositionally biased region" description="Low complexity" evidence="3">
    <location>
        <begin position="209"/>
        <end position="221"/>
    </location>
</feature>
<dbReference type="InterPro" id="IPR001138">
    <property type="entry name" value="Zn2Cys6_DnaBD"/>
</dbReference>
<dbReference type="CDD" id="cd00067">
    <property type="entry name" value="GAL4"/>
    <property type="match status" value="1"/>
</dbReference>
<dbReference type="SMART" id="SM00066">
    <property type="entry name" value="GAL4"/>
    <property type="match status" value="1"/>
</dbReference>
<dbReference type="InterPro" id="IPR036864">
    <property type="entry name" value="Zn2-C6_fun-type_DNA-bd_sf"/>
</dbReference>
<keyword evidence="6" id="KW-1185">Reference proteome</keyword>
<evidence type="ECO:0000313" key="6">
    <source>
        <dbReference type="Proteomes" id="UP000775872"/>
    </source>
</evidence>
<organism evidence="5 6">
    <name type="scientific">Clonostachys solani</name>
    <dbReference type="NCBI Taxonomy" id="160281"/>
    <lineage>
        <taxon>Eukaryota</taxon>
        <taxon>Fungi</taxon>
        <taxon>Dikarya</taxon>
        <taxon>Ascomycota</taxon>
        <taxon>Pezizomycotina</taxon>
        <taxon>Sordariomycetes</taxon>
        <taxon>Hypocreomycetidae</taxon>
        <taxon>Hypocreales</taxon>
        <taxon>Bionectriaceae</taxon>
        <taxon>Clonostachys</taxon>
    </lineage>
</organism>
<evidence type="ECO:0000313" key="5">
    <source>
        <dbReference type="EMBL" id="CAH0057769.1"/>
    </source>
</evidence>